<sequence>MNPAHLLVLLAVCVSLLGAANIPPQSLNLYQFKNMIECAGTRTWLAYVKYACYCGPGGTGTPLDELDRCCQTHDHCYDNAKKFGSCIPYFKTYEYTCNKPDITCTDAKGSCGRTVCDCDRAAAICFAAAPYNLANFGIDKEKHCQ</sequence>
<proteinExistence type="evidence at transcript level"/>
<keyword evidence="10" id="KW-0378">Hydrolase</keyword>
<dbReference type="PANTHER" id="PTHR11716:SF94">
    <property type="entry name" value="PHOSPHOLIPASE A2"/>
    <property type="match status" value="1"/>
</dbReference>
<feature type="binding site" evidence="5">
    <location>
        <position position="74"/>
    </location>
    <ligand>
        <name>Ca(2+)</name>
        <dbReference type="ChEBI" id="CHEBI:29108"/>
    </ligand>
</feature>
<dbReference type="PROSITE" id="PS00119">
    <property type="entry name" value="PA2_ASP"/>
    <property type="match status" value="1"/>
</dbReference>
<feature type="binding site" evidence="5">
    <location>
        <position position="55"/>
    </location>
    <ligand>
        <name>Ca(2+)</name>
        <dbReference type="ChEBI" id="CHEBI:29108"/>
    </ligand>
</feature>
<dbReference type="Pfam" id="PF00068">
    <property type="entry name" value="Phospholip_A2_1"/>
    <property type="match status" value="1"/>
</dbReference>
<comment type="similarity">
    <text evidence="7">Belongs to the phospholipase A2 family.</text>
</comment>
<dbReference type="GO" id="GO:0005576">
    <property type="term" value="C:extracellular region"/>
    <property type="evidence" value="ECO:0007669"/>
    <property type="project" value="UniProtKB-SubCell"/>
</dbReference>
<evidence type="ECO:0000256" key="7">
    <source>
        <dbReference type="RuleBase" id="RU003654"/>
    </source>
</evidence>
<evidence type="ECO:0000259" key="9">
    <source>
        <dbReference type="SMART" id="SM00085"/>
    </source>
</evidence>
<dbReference type="GO" id="GO:0006644">
    <property type="term" value="P:phospholipid metabolic process"/>
    <property type="evidence" value="ECO:0007669"/>
    <property type="project" value="InterPro"/>
</dbReference>
<dbReference type="GO" id="GO:0005509">
    <property type="term" value="F:calcium ion binding"/>
    <property type="evidence" value="ECO:0007669"/>
    <property type="project" value="InterPro"/>
</dbReference>
<evidence type="ECO:0000256" key="6">
    <source>
        <dbReference type="PIRSR" id="PIRSR601211-3"/>
    </source>
</evidence>
<feature type="disulfide bond" evidence="6">
    <location>
        <begin position="76"/>
        <end position="118"/>
    </location>
</feature>
<dbReference type="PRINTS" id="PR00389">
    <property type="entry name" value="PHPHLIPASEA2"/>
</dbReference>
<dbReference type="SMR" id="B2KNL1"/>
<feature type="chain" id="PRO_5001390284" evidence="8">
    <location>
        <begin position="20"/>
        <end position="145"/>
    </location>
</feature>
<dbReference type="EC" id="3.1.1.4" evidence="10"/>
<evidence type="ECO:0000256" key="3">
    <source>
        <dbReference type="ARBA" id="ARBA00023157"/>
    </source>
</evidence>
<dbReference type="GO" id="GO:0050482">
    <property type="term" value="P:arachidonate secretion"/>
    <property type="evidence" value="ECO:0007669"/>
    <property type="project" value="InterPro"/>
</dbReference>
<keyword evidence="8" id="KW-0732">Signal</keyword>
<accession>B2KNL1</accession>
<reference evidence="10" key="1">
    <citation type="submission" date="2007-04" db="EMBL/GenBank/DDBJ databases">
        <title>Cloning and characterization of nine novel phospholipase A2 from Bungarus fasciatus venom.</title>
        <authorList>
            <person name="Xu C."/>
            <person name="Lai R."/>
        </authorList>
    </citation>
    <scope>NUCLEOTIDE SEQUENCE</scope>
</reference>
<dbReference type="SUPFAM" id="SSF48619">
    <property type="entry name" value="Phospholipase A2, PLA2"/>
    <property type="match status" value="1"/>
</dbReference>
<feature type="active site" evidence="4">
    <location>
        <position position="73"/>
    </location>
</feature>
<dbReference type="CDD" id="cd00125">
    <property type="entry name" value="PLA2c"/>
    <property type="match status" value="1"/>
</dbReference>
<protein>
    <submittedName>
        <fullName evidence="10">Phospholipase A2 BF-16</fullName>
        <ecNumber evidence="10">3.1.1.4</ecNumber>
    </submittedName>
</protein>
<feature type="domain" description="Phospholipase A2-like central" evidence="9">
    <location>
        <begin position="28"/>
        <end position="145"/>
    </location>
</feature>
<dbReference type="Gene3D" id="1.20.90.10">
    <property type="entry name" value="Phospholipase A2 domain"/>
    <property type="match status" value="1"/>
</dbReference>
<dbReference type="SMART" id="SM00085">
    <property type="entry name" value="PA2c"/>
    <property type="match status" value="1"/>
</dbReference>
<feature type="disulfide bond" evidence="6">
    <location>
        <begin position="86"/>
        <end position="111"/>
    </location>
</feature>
<dbReference type="FunFam" id="1.20.90.10:FF:000007">
    <property type="entry name" value="Acidic phospholipase A2"/>
    <property type="match status" value="1"/>
</dbReference>
<evidence type="ECO:0000256" key="5">
    <source>
        <dbReference type="PIRSR" id="PIRSR601211-2"/>
    </source>
</evidence>
<feature type="disulfide bond" evidence="6">
    <location>
        <begin position="104"/>
        <end position="116"/>
    </location>
</feature>
<dbReference type="PROSITE" id="PS00118">
    <property type="entry name" value="PA2_HIS"/>
    <property type="match status" value="1"/>
</dbReference>
<feature type="disulfide bond" evidence="6">
    <location>
        <begin position="54"/>
        <end position="70"/>
    </location>
</feature>
<dbReference type="PANTHER" id="PTHR11716">
    <property type="entry name" value="PHOSPHOLIPASE A2 FAMILY MEMBER"/>
    <property type="match status" value="1"/>
</dbReference>
<evidence type="ECO:0000256" key="4">
    <source>
        <dbReference type="PIRSR" id="PIRSR601211-1"/>
    </source>
</evidence>
<keyword evidence="5" id="KW-0479">Metal-binding</keyword>
<dbReference type="InterPro" id="IPR036444">
    <property type="entry name" value="PLipase_A2_dom_sf"/>
</dbReference>
<feature type="active site" evidence="4">
    <location>
        <position position="119"/>
    </location>
</feature>
<dbReference type="GO" id="GO:0005543">
    <property type="term" value="F:phospholipid binding"/>
    <property type="evidence" value="ECO:0007669"/>
    <property type="project" value="TreeGrafter"/>
</dbReference>
<comment type="cofactor">
    <cofactor evidence="5">
        <name>Ca(2+)</name>
        <dbReference type="ChEBI" id="CHEBI:29108"/>
    </cofactor>
    <text evidence="5">Binds 1 Ca(2+) ion per subunit.</text>
</comment>
<keyword evidence="3 6" id="KW-1015">Disulfide bond</keyword>
<dbReference type="InterPro" id="IPR001211">
    <property type="entry name" value="PLA2"/>
</dbReference>
<evidence type="ECO:0000313" key="10">
    <source>
        <dbReference type="EMBL" id="ABU63161.1"/>
    </source>
</evidence>
<evidence type="ECO:0000256" key="1">
    <source>
        <dbReference type="ARBA" id="ARBA00004613"/>
    </source>
</evidence>
<name>B2KNL1_BUNFA</name>
<dbReference type="InterPro" id="IPR033113">
    <property type="entry name" value="PLA2_histidine"/>
</dbReference>
<feature type="disulfide bond" evidence="6">
    <location>
        <begin position="69"/>
        <end position="125"/>
    </location>
</feature>
<evidence type="ECO:0000256" key="8">
    <source>
        <dbReference type="RuleBase" id="RU361236"/>
    </source>
</evidence>
<feature type="signal peptide" evidence="8">
    <location>
        <begin position="1"/>
        <end position="19"/>
    </location>
</feature>
<dbReference type="AlphaFoldDB" id="B2KNL1"/>
<feature type="binding site" evidence="5">
    <location>
        <position position="57"/>
    </location>
    <ligand>
        <name>Ca(2+)</name>
        <dbReference type="ChEBI" id="CHEBI:29108"/>
    </ligand>
</feature>
<comment type="subcellular location">
    <subcellularLocation>
        <location evidence="1 8">Secreted</location>
    </subcellularLocation>
</comment>
<dbReference type="EMBL" id="EF583967">
    <property type="protein sequence ID" value="ABU63161.1"/>
    <property type="molecule type" value="mRNA"/>
</dbReference>
<dbReference type="InterPro" id="IPR033112">
    <property type="entry name" value="PLA2_Asp_AS"/>
</dbReference>
<dbReference type="GO" id="GO:0016042">
    <property type="term" value="P:lipid catabolic process"/>
    <property type="evidence" value="ECO:0007669"/>
    <property type="project" value="InterPro"/>
</dbReference>
<organism evidence="10">
    <name type="scientific">Bungarus fasciatus</name>
    <name type="common">Banded krait</name>
    <name type="synonym">Pseudoboa fasciata</name>
    <dbReference type="NCBI Taxonomy" id="8613"/>
    <lineage>
        <taxon>Eukaryota</taxon>
        <taxon>Metazoa</taxon>
        <taxon>Chordata</taxon>
        <taxon>Craniata</taxon>
        <taxon>Vertebrata</taxon>
        <taxon>Euteleostomi</taxon>
        <taxon>Lepidosauria</taxon>
        <taxon>Squamata</taxon>
        <taxon>Bifurcata</taxon>
        <taxon>Unidentata</taxon>
        <taxon>Episquamata</taxon>
        <taxon>Toxicofera</taxon>
        <taxon>Serpentes</taxon>
        <taxon>Colubroidea</taxon>
        <taxon>Elapidae</taxon>
        <taxon>Bungarinae</taxon>
        <taxon>Bungarus</taxon>
    </lineage>
</organism>
<keyword evidence="5" id="KW-0106">Calcium</keyword>
<keyword evidence="2 8" id="KW-0964">Secreted</keyword>
<evidence type="ECO:0000256" key="2">
    <source>
        <dbReference type="ARBA" id="ARBA00022525"/>
    </source>
</evidence>
<dbReference type="GO" id="GO:0047498">
    <property type="term" value="F:calcium-dependent phospholipase A2 activity"/>
    <property type="evidence" value="ECO:0007669"/>
    <property type="project" value="TreeGrafter"/>
</dbReference>
<feature type="binding site" evidence="5">
    <location>
        <position position="53"/>
    </location>
    <ligand>
        <name>Ca(2+)</name>
        <dbReference type="ChEBI" id="CHEBI:29108"/>
    </ligand>
</feature>
<dbReference type="InterPro" id="IPR016090">
    <property type="entry name" value="PLA2-like_dom"/>
</dbReference>